<protein>
    <submittedName>
        <fullName evidence="1">Uncharacterized protein</fullName>
    </submittedName>
</protein>
<sequence>MCGRRHQIKPKSEVTYHYYNHELGFAFHFYVLE</sequence>
<keyword evidence="2" id="KW-1185">Reference proteome</keyword>
<dbReference type="EMBL" id="JABFAC010000002">
    <property type="protein sequence ID" value="MBA0606717.1"/>
    <property type="molecule type" value="Genomic_DNA"/>
</dbReference>
<dbReference type="Proteomes" id="UP000593561">
    <property type="component" value="Unassembled WGS sequence"/>
</dbReference>
<reference evidence="1 2" key="1">
    <citation type="journal article" date="2019" name="Genome Biol. Evol.">
        <title>Insights into the evolution of the New World diploid cottons (Gossypium, subgenus Houzingenia) based on genome sequencing.</title>
        <authorList>
            <person name="Grover C.E."/>
            <person name="Arick M.A. 2nd"/>
            <person name="Thrash A."/>
            <person name="Conover J.L."/>
            <person name="Sanders W.S."/>
            <person name="Peterson D.G."/>
            <person name="Frelichowski J.E."/>
            <person name="Scheffler J.A."/>
            <person name="Scheffler B.E."/>
            <person name="Wendel J.F."/>
        </authorList>
    </citation>
    <scope>NUCLEOTIDE SEQUENCE [LARGE SCALE GENOMIC DNA]</scope>
    <source>
        <strain evidence="1">27</strain>
        <tissue evidence="1">Leaf</tissue>
    </source>
</reference>
<comment type="caution">
    <text evidence="1">The sequence shown here is derived from an EMBL/GenBank/DDBJ whole genome shotgun (WGS) entry which is preliminary data.</text>
</comment>
<organism evidence="1 2">
    <name type="scientific">Gossypium davidsonii</name>
    <name type="common">Davidson's cotton</name>
    <name type="synonym">Gossypium klotzschianum subsp. davidsonii</name>
    <dbReference type="NCBI Taxonomy" id="34287"/>
    <lineage>
        <taxon>Eukaryota</taxon>
        <taxon>Viridiplantae</taxon>
        <taxon>Streptophyta</taxon>
        <taxon>Embryophyta</taxon>
        <taxon>Tracheophyta</taxon>
        <taxon>Spermatophyta</taxon>
        <taxon>Magnoliopsida</taxon>
        <taxon>eudicotyledons</taxon>
        <taxon>Gunneridae</taxon>
        <taxon>Pentapetalae</taxon>
        <taxon>rosids</taxon>
        <taxon>malvids</taxon>
        <taxon>Malvales</taxon>
        <taxon>Malvaceae</taxon>
        <taxon>Malvoideae</taxon>
        <taxon>Gossypium</taxon>
    </lineage>
</organism>
<evidence type="ECO:0000313" key="1">
    <source>
        <dbReference type="EMBL" id="MBA0606717.1"/>
    </source>
</evidence>
<gene>
    <name evidence="1" type="ORF">Godav_019142</name>
</gene>
<accession>A0A7J8QYP7</accession>
<proteinExistence type="predicted"/>
<evidence type="ECO:0000313" key="2">
    <source>
        <dbReference type="Proteomes" id="UP000593561"/>
    </source>
</evidence>
<name>A0A7J8QYP7_GOSDV</name>
<dbReference type="AlphaFoldDB" id="A0A7J8QYP7"/>